<dbReference type="EMBL" id="JBHTMP010000011">
    <property type="protein sequence ID" value="MFD1321390.1"/>
    <property type="molecule type" value="Genomic_DNA"/>
</dbReference>
<evidence type="ECO:0000313" key="2">
    <source>
        <dbReference type="Proteomes" id="UP001597260"/>
    </source>
</evidence>
<dbReference type="RefSeq" id="WP_377569428.1">
    <property type="nucleotide sequence ID" value="NZ_JBHTMP010000011.1"/>
</dbReference>
<organism evidence="1 2">
    <name type="scientific">Micromonospora sonneratiae</name>
    <dbReference type="NCBI Taxonomy" id="1184706"/>
    <lineage>
        <taxon>Bacteria</taxon>
        <taxon>Bacillati</taxon>
        <taxon>Actinomycetota</taxon>
        <taxon>Actinomycetes</taxon>
        <taxon>Micromonosporales</taxon>
        <taxon>Micromonosporaceae</taxon>
        <taxon>Micromonospora</taxon>
    </lineage>
</organism>
<proteinExistence type="predicted"/>
<reference evidence="2" key="1">
    <citation type="journal article" date="2019" name="Int. J. Syst. Evol. Microbiol.">
        <title>The Global Catalogue of Microorganisms (GCM) 10K type strain sequencing project: providing services to taxonomists for standard genome sequencing and annotation.</title>
        <authorList>
            <consortium name="The Broad Institute Genomics Platform"/>
            <consortium name="The Broad Institute Genome Sequencing Center for Infectious Disease"/>
            <person name="Wu L."/>
            <person name="Ma J."/>
        </authorList>
    </citation>
    <scope>NUCLEOTIDE SEQUENCE [LARGE SCALE GENOMIC DNA]</scope>
    <source>
        <strain evidence="2">JCM 31037</strain>
    </source>
</reference>
<comment type="caution">
    <text evidence="1">The sequence shown here is derived from an EMBL/GenBank/DDBJ whole genome shotgun (WGS) entry which is preliminary data.</text>
</comment>
<evidence type="ECO:0000313" key="1">
    <source>
        <dbReference type="EMBL" id="MFD1321390.1"/>
    </source>
</evidence>
<accession>A0ABW3YC13</accession>
<sequence>MSEEQRGVVLYGYGVDAVAEALRELDPRYVLVDRVAPESGQVPVLRCPHGAEADAAWEAARGFAWLVVELYRPEVDVERARDPLLLLNASKVDPGMAARAIDQPDLEIWYEVINPIRSTTVDGGPAADDYSNVAIIVPDGHRMVAHAVRAGGAVPECLPGGAEQVLPSHDLWALARLGKTEVCRACTARHG</sequence>
<keyword evidence="2" id="KW-1185">Reference proteome</keyword>
<dbReference type="Proteomes" id="UP001597260">
    <property type="component" value="Unassembled WGS sequence"/>
</dbReference>
<name>A0ABW3YC13_9ACTN</name>
<gene>
    <name evidence="1" type="ORF">ACFQ4H_09850</name>
</gene>
<protein>
    <submittedName>
        <fullName evidence="1">Uncharacterized protein</fullName>
    </submittedName>
</protein>